<dbReference type="AlphaFoldDB" id="L0WAW8"/>
<comment type="caution">
    <text evidence="2">The sequence shown here is derived from an EMBL/GenBank/DDBJ whole genome shotgun (WGS) entry which is preliminary data.</text>
</comment>
<accession>L0WAW8</accession>
<proteinExistence type="predicted"/>
<reference evidence="2 3" key="1">
    <citation type="journal article" date="2012" name="J. Bacteriol.">
        <title>Genome Sequence of the Alkane-Degrading Bacterium Alcanivorax hongdengensis Type Strain A-11-3.</title>
        <authorList>
            <person name="Lai Q."/>
            <person name="Shao Z."/>
        </authorList>
    </citation>
    <scope>NUCLEOTIDE SEQUENCE [LARGE SCALE GENOMIC DNA]</scope>
    <source>
        <strain evidence="2 3">A-11-3</strain>
    </source>
</reference>
<sequence>MRHILSVAIILSLIIICALYFFSAPSPTINDNTLSEPAPTMMEKQSDDAPVSPEAVLEQEKAEQAERPSTAQ</sequence>
<dbReference type="PATRIC" id="fig|1177179.3.peg.2001"/>
<evidence type="ECO:0000313" key="2">
    <source>
        <dbReference type="EMBL" id="EKF74154.1"/>
    </source>
</evidence>
<evidence type="ECO:0000313" key="3">
    <source>
        <dbReference type="Proteomes" id="UP000010164"/>
    </source>
</evidence>
<name>L0WAW8_9GAMM</name>
<dbReference type="EMBL" id="AMRJ01000014">
    <property type="protein sequence ID" value="EKF74154.1"/>
    <property type="molecule type" value="Genomic_DNA"/>
</dbReference>
<protein>
    <submittedName>
        <fullName evidence="2">Uncharacterized protein</fullName>
    </submittedName>
</protein>
<organism evidence="2 3">
    <name type="scientific">Alcanivorax hongdengensis A-11-3</name>
    <dbReference type="NCBI Taxonomy" id="1177179"/>
    <lineage>
        <taxon>Bacteria</taxon>
        <taxon>Pseudomonadati</taxon>
        <taxon>Pseudomonadota</taxon>
        <taxon>Gammaproteobacteria</taxon>
        <taxon>Oceanospirillales</taxon>
        <taxon>Alcanivoracaceae</taxon>
        <taxon>Alcanivorax</taxon>
    </lineage>
</organism>
<dbReference type="Proteomes" id="UP000010164">
    <property type="component" value="Unassembled WGS sequence"/>
</dbReference>
<keyword evidence="3" id="KW-1185">Reference proteome</keyword>
<feature type="region of interest" description="Disordered" evidence="1">
    <location>
        <begin position="31"/>
        <end position="72"/>
    </location>
</feature>
<dbReference type="RefSeq" id="WP_008929189.1">
    <property type="nucleotide sequence ID" value="NZ_AMRJ01000014.1"/>
</dbReference>
<gene>
    <name evidence="2" type="ORF">A11A3_10057</name>
</gene>
<evidence type="ECO:0000256" key="1">
    <source>
        <dbReference type="SAM" id="MobiDB-lite"/>
    </source>
</evidence>